<evidence type="ECO:0000259" key="2">
    <source>
        <dbReference type="Pfam" id="PF04233"/>
    </source>
</evidence>
<dbReference type="RefSeq" id="WP_084970164.1">
    <property type="nucleotide sequence ID" value="NZ_CP026378.1"/>
</dbReference>
<name>A0ABM6S0S5_9GAMM</name>
<dbReference type="EMBL" id="CP026378">
    <property type="protein sequence ID" value="AUY25496.1"/>
    <property type="molecule type" value="Genomic_DNA"/>
</dbReference>
<dbReference type="Pfam" id="PF04233">
    <property type="entry name" value="Phage_Mu_F"/>
    <property type="match status" value="1"/>
</dbReference>
<feature type="region of interest" description="Disordered" evidence="1">
    <location>
        <begin position="264"/>
        <end position="284"/>
    </location>
</feature>
<organism evidence="3 4">
    <name type="scientific">Mixta calida</name>
    <dbReference type="NCBI Taxonomy" id="665913"/>
    <lineage>
        <taxon>Bacteria</taxon>
        <taxon>Pseudomonadati</taxon>
        <taxon>Pseudomonadota</taxon>
        <taxon>Gammaproteobacteria</taxon>
        <taxon>Enterobacterales</taxon>
        <taxon>Erwiniaceae</taxon>
        <taxon>Mixta</taxon>
    </lineage>
</organism>
<proteinExistence type="predicted"/>
<sequence length="348" mass="38284">MSADGYITDAATRHQVYVQRFGSGLAGKAAKFVRKAIRRAKEAVSEGLSQYATARYNRQIETLRIDLNAIYGQLSEQQKLDLGEFAQYEFTFNSKLLGQIVKASVRLAEPSAEMIAAAVLADPLELAVGKGRQVIDITGALAQFGSKKTADILSEIAIGSSLGETQKQIIRRLTSLGVSHEEQVGSLVRTMTNHVASSARAQTLKQNDDILQGHRWISTLDGRTTPVCRARDRNVYPLDGPKPPAHWGCRSSIVPVLKPEYQREIPGSTRPSKGPDGVEQVSSNTSYGDWLARQPAAFQKEVLGPARYRLFSKGELSIDRFVDDNGKQYTLDQLKELEPHAFELAGLE</sequence>
<dbReference type="Proteomes" id="UP000237673">
    <property type="component" value="Chromosome"/>
</dbReference>
<evidence type="ECO:0000313" key="4">
    <source>
        <dbReference type="Proteomes" id="UP000237673"/>
    </source>
</evidence>
<protein>
    <submittedName>
        <fullName evidence="3">Phage head morphogenesis protein</fullName>
    </submittedName>
</protein>
<evidence type="ECO:0000313" key="3">
    <source>
        <dbReference type="EMBL" id="AUY25496.1"/>
    </source>
</evidence>
<dbReference type="InterPro" id="IPR017029">
    <property type="entry name" value="Phage_head_put"/>
</dbReference>
<reference evidence="3 4" key="1">
    <citation type="submission" date="2018-01" db="EMBL/GenBank/DDBJ databases">
        <title>Complete and assembled Genome of Pantoea calida DSM22759T.</title>
        <authorList>
            <person name="Stevens M.J.A."/>
            <person name="Zurfluh K."/>
            <person name="Stephan R."/>
        </authorList>
    </citation>
    <scope>NUCLEOTIDE SEQUENCE [LARGE SCALE GENOMIC DNA]</scope>
    <source>
        <strain evidence="3 4">DSM 22759</strain>
    </source>
</reference>
<accession>A0ABM6S0S5</accession>
<dbReference type="NCBIfam" id="TIGR01641">
    <property type="entry name" value="phageSPP1_gp7"/>
    <property type="match status" value="1"/>
</dbReference>
<gene>
    <name evidence="3" type="ORF">C2E16_11655</name>
</gene>
<evidence type="ECO:0000256" key="1">
    <source>
        <dbReference type="SAM" id="MobiDB-lite"/>
    </source>
</evidence>
<keyword evidence="4" id="KW-1185">Reference proteome</keyword>
<dbReference type="PIRSF" id="PIRSF034565">
    <property type="entry name" value="UCP034565"/>
    <property type="match status" value="1"/>
</dbReference>
<dbReference type="InterPro" id="IPR006528">
    <property type="entry name" value="Phage_head_morphogenesis_dom"/>
</dbReference>
<feature type="domain" description="Phage head morphogenesis" evidence="2">
    <location>
        <begin position="152"/>
        <end position="253"/>
    </location>
</feature>